<evidence type="ECO:0000256" key="5">
    <source>
        <dbReference type="ARBA" id="ARBA00023163"/>
    </source>
</evidence>
<name>A0A9W6YX25_AMBMO</name>
<evidence type="ECO:0000256" key="1">
    <source>
        <dbReference type="ARBA" id="ARBA00004123"/>
    </source>
</evidence>
<feature type="compositionally biased region" description="Low complexity" evidence="10">
    <location>
        <begin position="119"/>
        <end position="132"/>
    </location>
</feature>
<accession>A0A9W6YX25</accession>
<reference evidence="12" key="1">
    <citation type="submission" date="2023-04" db="EMBL/GenBank/DDBJ databases">
        <title>Ambrosiozyma monospora NBRC 1965.</title>
        <authorList>
            <person name="Ichikawa N."/>
            <person name="Sato H."/>
            <person name="Tonouchi N."/>
        </authorList>
    </citation>
    <scope>NUCLEOTIDE SEQUENCE</scope>
    <source>
        <strain evidence="12">NBRC 1965</strain>
    </source>
</reference>
<dbReference type="PANTHER" id="PTHR10015">
    <property type="entry name" value="HEAT SHOCK TRANSCRIPTION FACTOR"/>
    <property type="match status" value="1"/>
</dbReference>
<dbReference type="SMART" id="SM00415">
    <property type="entry name" value="HSF"/>
    <property type="match status" value="1"/>
</dbReference>
<comment type="similarity">
    <text evidence="2 9">Belongs to the HSF family.</text>
</comment>
<sequence>MMLPQGNIASTVDSNDGIVIRSSSNENKSQTNNQSTLSTSINQSQNQNQNQNQNPISIMQPDQITDDQLLNLLKEDVPSGGPDGPDEVDTLLMNTTGAETGTSMGTSNNTNTPQTPIMSHQQSHSHQGSLSSPVLYNSIDGNGRDGNGPNPDDLLNSVPSSSSHQLVVNPGSLLSNTNNNNDDDVGDLNLSLTLSPATGNQQLAQYRRNSNNNNNNNNVLSLSKYNGGYGGTGHNNSLNGAGSAGELSVSELFYNGSMSPLSNKLEPIPSTTSTTTSSLTANGKPFKKPKQKKITNGQSGPAKRPAFVMKLWNMVNDSSNEKFISWLPKGDAFQVSDREGFMKNVLPKYFRHNNFASFVRQLNM</sequence>
<dbReference type="GO" id="GO:0005634">
    <property type="term" value="C:nucleus"/>
    <property type="evidence" value="ECO:0007669"/>
    <property type="project" value="UniProtKB-SubCell"/>
</dbReference>
<evidence type="ECO:0000256" key="2">
    <source>
        <dbReference type="ARBA" id="ARBA00006403"/>
    </source>
</evidence>
<feature type="region of interest" description="Disordered" evidence="10">
    <location>
        <begin position="1"/>
        <end position="57"/>
    </location>
</feature>
<dbReference type="InterPro" id="IPR000232">
    <property type="entry name" value="HSF_DNA-bd"/>
</dbReference>
<comment type="subcellular location">
    <subcellularLocation>
        <location evidence="1">Nucleus</location>
    </subcellularLocation>
</comment>
<dbReference type="Pfam" id="PF00447">
    <property type="entry name" value="HSF_DNA-bind"/>
    <property type="match status" value="1"/>
</dbReference>
<proteinExistence type="inferred from homology"/>
<feature type="domain" description="HSF-type DNA-binding" evidence="11">
    <location>
        <begin position="303"/>
        <end position="364"/>
    </location>
</feature>
<feature type="compositionally biased region" description="Polar residues" evidence="10">
    <location>
        <begin position="157"/>
        <end position="166"/>
    </location>
</feature>
<evidence type="ECO:0000256" key="10">
    <source>
        <dbReference type="SAM" id="MobiDB-lite"/>
    </source>
</evidence>
<dbReference type="EMBL" id="BSXU01001965">
    <property type="protein sequence ID" value="GMG32877.1"/>
    <property type="molecule type" value="Genomic_DNA"/>
</dbReference>
<dbReference type="GO" id="GO:0043565">
    <property type="term" value="F:sequence-specific DNA binding"/>
    <property type="evidence" value="ECO:0007669"/>
    <property type="project" value="InterPro"/>
</dbReference>
<evidence type="ECO:0000256" key="6">
    <source>
        <dbReference type="ARBA" id="ARBA00023242"/>
    </source>
</evidence>
<evidence type="ECO:0000256" key="4">
    <source>
        <dbReference type="ARBA" id="ARBA00023125"/>
    </source>
</evidence>
<evidence type="ECO:0000313" key="12">
    <source>
        <dbReference type="EMBL" id="GMG32877.1"/>
    </source>
</evidence>
<dbReference type="InterPro" id="IPR036390">
    <property type="entry name" value="WH_DNA-bd_sf"/>
</dbReference>
<protein>
    <recommendedName>
        <fullName evidence="7">Heat shock transcription factor</fullName>
    </recommendedName>
    <alternativeName>
        <fullName evidence="8">Heat shock factor protein</fullName>
    </alternativeName>
</protein>
<dbReference type="GO" id="GO:0003700">
    <property type="term" value="F:DNA-binding transcription factor activity"/>
    <property type="evidence" value="ECO:0007669"/>
    <property type="project" value="InterPro"/>
</dbReference>
<evidence type="ECO:0000256" key="7">
    <source>
        <dbReference type="ARBA" id="ARBA00068818"/>
    </source>
</evidence>
<keyword evidence="13" id="KW-1185">Reference proteome</keyword>
<evidence type="ECO:0000256" key="3">
    <source>
        <dbReference type="ARBA" id="ARBA00023015"/>
    </source>
</evidence>
<dbReference type="SUPFAM" id="SSF46785">
    <property type="entry name" value="Winged helix' DNA-binding domain"/>
    <property type="match status" value="1"/>
</dbReference>
<feature type="compositionally biased region" description="Low complexity" evidence="10">
    <location>
        <begin position="270"/>
        <end position="280"/>
    </location>
</feature>
<organism evidence="12 13">
    <name type="scientific">Ambrosiozyma monospora</name>
    <name type="common">Yeast</name>
    <name type="synonym">Endomycopsis monosporus</name>
    <dbReference type="NCBI Taxonomy" id="43982"/>
    <lineage>
        <taxon>Eukaryota</taxon>
        <taxon>Fungi</taxon>
        <taxon>Dikarya</taxon>
        <taxon>Ascomycota</taxon>
        <taxon>Saccharomycotina</taxon>
        <taxon>Pichiomycetes</taxon>
        <taxon>Pichiales</taxon>
        <taxon>Pichiaceae</taxon>
        <taxon>Ambrosiozyma</taxon>
    </lineage>
</organism>
<evidence type="ECO:0000259" key="11">
    <source>
        <dbReference type="SMART" id="SM00415"/>
    </source>
</evidence>
<evidence type="ECO:0000313" key="13">
    <source>
        <dbReference type="Proteomes" id="UP001165063"/>
    </source>
</evidence>
<dbReference type="OrthoDB" id="60033at2759"/>
<dbReference type="Gene3D" id="1.10.10.10">
    <property type="entry name" value="Winged helix-like DNA-binding domain superfamily/Winged helix DNA-binding domain"/>
    <property type="match status" value="1"/>
</dbReference>
<keyword evidence="4" id="KW-0238">DNA-binding</keyword>
<keyword evidence="6" id="KW-0539">Nucleus</keyword>
<comment type="caution">
    <text evidence="12">The sequence shown here is derived from an EMBL/GenBank/DDBJ whole genome shotgun (WGS) entry which is preliminary data.</text>
</comment>
<feature type="region of interest" description="Disordered" evidence="10">
    <location>
        <begin position="264"/>
        <end position="301"/>
    </location>
</feature>
<dbReference type="PRINTS" id="PR00056">
    <property type="entry name" value="HSFDOMAIN"/>
</dbReference>
<dbReference type="Proteomes" id="UP001165063">
    <property type="component" value="Unassembled WGS sequence"/>
</dbReference>
<dbReference type="PANTHER" id="PTHR10015:SF427">
    <property type="entry name" value="HEAT SHOCK FACTOR PROTEIN"/>
    <property type="match status" value="1"/>
</dbReference>
<dbReference type="FunFam" id="1.10.10.10:FF:000027">
    <property type="entry name" value="Heat shock transcription factor 1"/>
    <property type="match status" value="1"/>
</dbReference>
<dbReference type="InterPro" id="IPR036388">
    <property type="entry name" value="WH-like_DNA-bd_sf"/>
</dbReference>
<feature type="region of interest" description="Disordered" evidence="10">
    <location>
        <begin position="97"/>
        <end position="186"/>
    </location>
</feature>
<keyword evidence="3" id="KW-0805">Transcription regulation</keyword>
<dbReference type="AlphaFoldDB" id="A0A9W6YX25"/>
<keyword evidence="5" id="KW-0804">Transcription</keyword>
<evidence type="ECO:0000256" key="8">
    <source>
        <dbReference type="ARBA" id="ARBA00084017"/>
    </source>
</evidence>
<feature type="compositionally biased region" description="Low complexity" evidence="10">
    <location>
        <begin position="29"/>
        <end position="57"/>
    </location>
</feature>
<gene>
    <name evidence="12" type="ORF">Amon01_000420000</name>
</gene>
<evidence type="ECO:0000256" key="9">
    <source>
        <dbReference type="RuleBase" id="RU004020"/>
    </source>
</evidence>
<feature type="compositionally biased region" description="Low complexity" evidence="10">
    <location>
        <begin position="100"/>
        <end position="112"/>
    </location>
</feature>